<reference evidence="2 3" key="1">
    <citation type="submission" date="2018-06" db="EMBL/GenBank/DDBJ databases">
        <authorList>
            <person name="Strepis N."/>
        </authorList>
    </citation>
    <scope>NUCLEOTIDE SEQUENCE [LARGE SCALE GENOMIC DNA]</scope>
    <source>
        <strain evidence="2">LUCI</strain>
    </source>
</reference>
<keyword evidence="1" id="KW-1133">Transmembrane helix</keyword>
<keyword evidence="1" id="KW-0812">Transmembrane</keyword>
<gene>
    <name evidence="2" type="ORF">LUCI_4632</name>
</gene>
<sequence length="45" mass="5299">MNTLDYLSYCGGAGLIMVFLYIFLEILFESIIPAMKRKYFNKKDK</sequence>
<dbReference type="Proteomes" id="UP000277811">
    <property type="component" value="Unassembled WGS sequence"/>
</dbReference>
<evidence type="ECO:0000256" key="1">
    <source>
        <dbReference type="SAM" id="Phobius"/>
    </source>
</evidence>
<evidence type="ECO:0000313" key="3">
    <source>
        <dbReference type="Proteomes" id="UP000277811"/>
    </source>
</evidence>
<keyword evidence="1" id="KW-0472">Membrane</keyword>
<dbReference type="AlphaFoldDB" id="A0A498RGY4"/>
<organism evidence="2 3">
    <name type="scientific">Lucifera butyrica</name>
    <dbReference type="NCBI Taxonomy" id="1351585"/>
    <lineage>
        <taxon>Bacteria</taxon>
        <taxon>Bacillati</taxon>
        <taxon>Bacillota</taxon>
        <taxon>Negativicutes</taxon>
        <taxon>Veillonellales</taxon>
        <taxon>Veillonellaceae</taxon>
        <taxon>Lucifera</taxon>
    </lineage>
</organism>
<name>A0A498RGY4_9FIRM</name>
<keyword evidence="3" id="KW-1185">Reference proteome</keyword>
<protein>
    <submittedName>
        <fullName evidence="2">Uncharacterized protein</fullName>
    </submittedName>
</protein>
<evidence type="ECO:0000313" key="2">
    <source>
        <dbReference type="EMBL" id="VBB09342.1"/>
    </source>
</evidence>
<feature type="transmembrane region" description="Helical" evidence="1">
    <location>
        <begin position="6"/>
        <end position="28"/>
    </location>
</feature>
<accession>A0A498RGY4</accession>
<dbReference type="EMBL" id="UPPP01000116">
    <property type="protein sequence ID" value="VBB09342.1"/>
    <property type="molecule type" value="Genomic_DNA"/>
</dbReference>
<proteinExistence type="predicted"/>